<reference evidence="1" key="1">
    <citation type="journal article" date="2024" name="Antonie Van Leeuwenhoek">
        <title>Bradyrhizobium ontarionense sp. nov., a novel bacterial symbiont isolated from Aeschynomene indica (Indian jointvetch), harbours photosynthesis, nitrogen fixation and nitrous oxide (N2O) reductase genes.</title>
        <authorList>
            <person name="Bromfield E.S.P."/>
            <person name="Cloutier S."/>
        </authorList>
    </citation>
    <scope>NUCLEOTIDE SEQUENCE</scope>
    <source>
        <strain evidence="1">A19</strain>
    </source>
</reference>
<keyword evidence="2" id="KW-1185">Reference proteome</keyword>
<organism evidence="1 2">
    <name type="scientific">Bradyrhizobium ontarionense</name>
    <dbReference type="NCBI Taxonomy" id="2898149"/>
    <lineage>
        <taxon>Bacteria</taxon>
        <taxon>Pseudomonadati</taxon>
        <taxon>Pseudomonadota</taxon>
        <taxon>Alphaproteobacteria</taxon>
        <taxon>Hyphomicrobiales</taxon>
        <taxon>Nitrobacteraceae</taxon>
        <taxon>Bradyrhizobium</taxon>
    </lineage>
</organism>
<dbReference type="RefSeq" id="WP_231322485.1">
    <property type="nucleotide sequence ID" value="NZ_CP088156.1"/>
</dbReference>
<evidence type="ECO:0000313" key="1">
    <source>
        <dbReference type="EMBL" id="UFZ04960.1"/>
    </source>
</evidence>
<dbReference type="InterPro" id="IPR045754">
    <property type="entry name" value="DUF6182"/>
</dbReference>
<accession>A0ABY3RC45</accession>
<evidence type="ECO:0000313" key="2">
    <source>
        <dbReference type="Proteomes" id="UP001431010"/>
    </source>
</evidence>
<dbReference type="Proteomes" id="UP001431010">
    <property type="component" value="Chromosome"/>
</dbReference>
<proteinExistence type="predicted"/>
<protein>
    <submittedName>
        <fullName evidence="1">DUF6182 family protein</fullName>
    </submittedName>
</protein>
<name>A0ABY3RC45_9BRAD</name>
<dbReference type="Pfam" id="PF19680">
    <property type="entry name" value="DUF6182"/>
    <property type="match status" value="1"/>
</dbReference>
<sequence length="243" mass="26482">MTITQTSLSLQLSRRIEIARHKWAYAAAAVPSSAGMRSPVVGDAVAGADIAAFAVLRDFNPKVFAQSSLAFAASLPERWRDRWFGTYTRTIFLAGNPANLLSRFPFQHVTEDRSCAWLGPAPANVAMTLRRLLVPFRSESSVPSGEFSIGLPDGEICGATETPRQMQIHLGTAGMTAVDYLVHLNHTLAESVLLGLIAPGSAIRIRHVPRLHGCPEEFLWLRVLNDRTDGSRLRAYAGVSACE</sequence>
<gene>
    <name evidence="1" type="ORF">LQG66_01160</name>
</gene>
<dbReference type="EMBL" id="CP088156">
    <property type="protein sequence ID" value="UFZ04960.1"/>
    <property type="molecule type" value="Genomic_DNA"/>
</dbReference>